<keyword evidence="5 10" id="KW-0963">Cytoplasm</keyword>
<accession>A0A0V8AW44</accession>
<reference evidence="15" key="4">
    <citation type="journal article" date="2020" name="Mol. Microbiol.">
        <title>The CWPS Rubik's cube: Linking diversity of cell wall polysaccharide structures with the encoded biosynthetic machinery of selected Lactococcus lactis strains.</title>
        <authorList>
            <person name="Mahony J."/>
            <person name="Frantzen C."/>
            <person name="Vinogradov E."/>
            <person name="Sadovskaya I."/>
            <person name="Theodorou I."/>
            <person name="Kelleher P."/>
            <person name="Chapot-Chartier M.P."/>
            <person name="Cambillau C."/>
            <person name="Holo H."/>
            <person name="van Sinderen D."/>
        </authorList>
    </citation>
    <scope>NUCLEOTIDE SEQUENCE</scope>
    <source>
        <strain evidence="15">223</strain>
    </source>
</reference>
<feature type="domain" description="SIS" evidence="12">
    <location>
        <begin position="457"/>
        <end position="595"/>
    </location>
</feature>
<dbReference type="OMA" id="ASEYRYA"/>
<feature type="initiator methionine" description="Removed" evidence="10">
    <location>
        <position position="1"/>
    </location>
</feature>
<dbReference type="InterPro" id="IPR047084">
    <property type="entry name" value="GFAT_N"/>
</dbReference>
<dbReference type="InterPro" id="IPR005855">
    <property type="entry name" value="GFAT"/>
</dbReference>
<feature type="domain" description="SIS" evidence="12">
    <location>
        <begin position="285"/>
        <end position="424"/>
    </location>
</feature>
<dbReference type="PROSITE" id="PS51464">
    <property type="entry name" value="SIS"/>
    <property type="match status" value="2"/>
</dbReference>
<keyword evidence="6 10" id="KW-0032">Aminotransferase</keyword>
<reference evidence="14" key="3">
    <citation type="journal article" date="2017" name="Genome Announc.">
        <title>Draft Genome Sequences of 24 Lactococcus lactis Strains.</title>
        <authorList>
            <person name="Backus L."/>
            <person name="Wels M."/>
            <person name="Boekhorst J."/>
            <person name="Dijkstra A.R."/>
            <person name="Beerthuyzen M."/>
            <person name="Kelly W.J."/>
            <person name="Siezen R.J."/>
            <person name="van Hijum S.A."/>
            <person name="Bachmann H."/>
        </authorList>
    </citation>
    <scope>NUCLEOTIDE SEQUENCE</scope>
    <source>
        <strain evidence="14">N42</strain>
    </source>
</reference>
<dbReference type="GO" id="GO:0006047">
    <property type="term" value="P:UDP-N-acetylglucosamine metabolic process"/>
    <property type="evidence" value="ECO:0007669"/>
    <property type="project" value="TreeGrafter"/>
</dbReference>
<evidence type="ECO:0000313" key="15">
    <source>
        <dbReference type="EMBL" id="QRZ34740.1"/>
    </source>
</evidence>
<dbReference type="PANTHER" id="PTHR10937:SF0">
    <property type="entry name" value="GLUTAMINE--FRUCTOSE-6-PHOSPHATE TRANSAMINASE (ISOMERIZING)"/>
    <property type="match status" value="1"/>
</dbReference>
<dbReference type="Proteomes" id="UP000663169">
    <property type="component" value="Chromosome"/>
</dbReference>
<dbReference type="GO" id="GO:0006487">
    <property type="term" value="P:protein N-linked glycosylation"/>
    <property type="evidence" value="ECO:0007669"/>
    <property type="project" value="TreeGrafter"/>
</dbReference>
<keyword evidence="9" id="KW-0315">Glutamine amidotransferase</keyword>
<comment type="catalytic activity">
    <reaction evidence="1 10">
        <text>D-fructose 6-phosphate + L-glutamine = D-glucosamine 6-phosphate + L-glutamate</text>
        <dbReference type="Rhea" id="RHEA:13237"/>
        <dbReference type="ChEBI" id="CHEBI:29985"/>
        <dbReference type="ChEBI" id="CHEBI:58359"/>
        <dbReference type="ChEBI" id="CHEBI:58725"/>
        <dbReference type="ChEBI" id="CHEBI:61527"/>
        <dbReference type="EC" id="2.6.1.16"/>
    </reaction>
</comment>
<dbReference type="GO" id="GO:0005975">
    <property type="term" value="P:carbohydrate metabolic process"/>
    <property type="evidence" value="ECO:0007669"/>
    <property type="project" value="UniProtKB-UniRule"/>
</dbReference>
<evidence type="ECO:0000256" key="6">
    <source>
        <dbReference type="ARBA" id="ARBA00022576"/>
    </source>
</evidence>
<dbReference type="CDD" id="cd05009">
    <property type="entry name" value="SIS_GlmS_GlmD_2"/>
    <property type="match status" value="1"/>
</dbReference>
<dbReference type="InterPro" id="IPR035466">
    <property type="entry name" value="GlmS/AgaS_SIS"/>
</dbReference>
<dbReference type="Gene3D" id="3.40.50.10490">
    <property type="entry name" value="Glucose-6-phosphate isomerase like protein, domain 1"/>
    <property type="match status" value="2"/>
</dbReference>
<dbReference type="InterPro" id="IPR017932">
    <property type="entry name" value="GATase_2_dom"/>
</dbReference>
<dbReference type="InterPro" id="IPR029055">
    <property type="entry name" value="Ntn_hydrolases_N"/>
</dbReference>
<dbReference type="EC" id="2.6.1.16" evidence="3 10"/>
<dbReference type="FunFam" id="3.40.50.10490:FF:000001">
    <property type="entry name" value="Glutamine--fructose-6-phosphate aminotransferase [isomerizing]"/>
    <property type="match status" value="1"/>
</dbReference>
<dbReference type="RefSeq" id="WP_010905678.1">
    <property type="nucleotide sequence ID" value="NZ_BJMA01000039.1"/>
</dbReference>
<reference evidence="16" key="1">
    <citation type="submission" date="2015-10" db="EMBL/GenBank/DDBJ databases">
        <title>Draft Genome Sequences of 11 Lactococcus lactis subspecies cremoris strains.</title>
        <authorList>
            <person name="Wels M."/>
            <person name="Backus L."/>
            <person name="Boekhorst J."/>
            <person name="Dijkstra A."/>
            <person name="Beerthuizen M."/>
            <person name="Kelly W."/>
            <person name="Siezen R."/>
            <person name="Bachmann H."/>
            <person name="Van Hijum S."/>
        </authorList>
    </citation>
    <scope>NUCLEOTIDE SEQUENCE [LARGE SCALE GENOMIC DNA]</scope>
    <source>
        <strain evidence="16">N42</strain>
    </source>
</reference>
<feature type="domain" description="Glutamine amidotransferase type-2" evidence="11">
    <location>
        <begin position="2"/>
        <end position="219"/>
    </location>
</feature>
<dbReference type="EMBL" id="LKLW01000071">
    <property type="protein sequence ID" value="KSU27511.1"/>
    <property type="molecule type" value="Genomic_DNA"/>
</dbReference>
<dbReference type="EMBL" id="CP031926">
    <property type="protein sequence ID" value="QRZ34740.1"/>
    <property type="molecule type" value="Genomic_DNA"/>
</dbReference>
<evidence type="ECO:0000256" key="4">
    <source>
        <dbReference type="ARBA" id="ARBA00016090"/>
    </source>
</evidence>
<dbReference type="PROSITE" id="PS51278">
    <property type="entry name" value="GATASE_TYPE_2"/>
    <property type="match status" value="1"/>
</dbReference>
<dbReference type="Pfam" id="PF01380">
    <property type="entry name" value="SIS"/>
    <property type="match status" value="2"/>
</dbReference>
<comment type="function">
    <text evidence="10">Catalyzes the first step in hexosamine metabolism, converting fructose-6P into glucosamine-6P using glutamine as a nitrogen source.</text>
</comment>
<dbReference type="CDD" id="cd00714">
    <property type="entry name" value="GFAT"/>
    <property type="match status" value="1"/>
</dbReference>
<reference evidence="15" key="5">
    <citation type="submission" date="2023-04" db="EMBL/GenBank/DDBJ databases">
        <authorList>
            <person name="McDonnell B."/>
        </authorList>
    </citation>
    <scope>NUCLEOTIDE SEQUENCE</scope>
    <source>
        <strain evidence="15">223</strain>
    </source>
</reference>
<dbReference type="SUPFAM" id="SSF56235">
    <property type="entry name" value="N-terminal nucleophile aminohydrolases (Ntn hydrolases)"/>
    <property type="match status" value="1"/>
</dbReference>
<keyword evidence="7 10" id="KW-0808">Transferase</keyword>
<reference evidence="13 17" key="2">
    <citation type="journal article" date="2017" name="BMC Genomics">
        <title>Comparative and functional genomics of the Lactococcus lactis taxon; insights into evolution and niche adaptation.</title>
        <authorList>
            <person name="Kelleher P."/>
            <person name="Bottacini F."/>
            <person name="Mahony J."/>
            <person name="Kilcawley K.N."/>
            <person name="van Sinderen D."/>
        </authorList>
    </citation>
    <scope>NUCLEOTIDE SEQUENCE [LARGE SCALE GENOMIC DNA]</scope>
    <source>
        <strain evidence="13 17">275</strain>
    </source>
</reference>
<dbReference type="GO" id="GO:0005829">
    <property type="term" value="C:cytosol"/>
    <property type="evidence" value="ECO:0007669"/>
    <property type="project" value="TreeGrafter"/>
</dbReference>
<dbReference type="GO" id="GO:0097367">
    <property type="term" value="F:carbohydrate derivative binding"/>
    <property type="evidence" value="ECO:0007669"/>
    <property type="project" value="InterPro"/>
</dbReference>
<name>A0A0V8AW44_LACLL</name>
<evidence type="ECO:0000313" key="13">
    <source>
        <dbReference type="EMBL" id="ARD98718.1"/>
    </source>
</evidence>
<dbReference type="InterPro" id="IPR035490">
    <property type="entry name" value="GlmS/FrlB_SIS"/>
</dbReference>
<dbReference type="NCBIfam" id="NF001484">
    <property type="entry name" value="PRK00331.1"/>
    <property type="match status" value="1"/>
</dbReference>
<evidence type="ECO:0000259" key="12">
    <source>
        <dbReference type="PROSITE" id="PS51464"/>
    </source>
</evidence>
<dbReference type="Proteomes" id="UP000192085">
    <property type="component" value="Chromosome"/>
</dbReference>
<evidence type="ECO:0000256" key="7">
    <source>
        <dbReference type="ARBA" id="ARBA00022679"/>
    </source>
</evidence>
<proteinExistence type="inferred from homology"/>
<dbReference type="InterPro" id="IPR046348">
    <property type="entry name" value="SIS_dom_sf"/>
</dbReference>
<feature type="active site" description="Nucleophile; for GATase activity" evidence="10">
    <location>
        <position position="2"/>
    </location>
</feature>
<evidence type="ECO:0000259" key="11">
    <source>
        <dbReference type="PROSITE" id="PS51278"/>
    </source>
</evidence>
<evidence type="ECO:0000256" key="2">
    <source>
        <dbReference type="ARBA" id="ARBA00004496"/>
    </source>
</evidence>
<feature type="active site" description="For Fru-6P isomerization activity" evidence="10">
    <location>
        <position position="600"/>
    </location>
</feature>
<evidence type="ECO:0000256" key="8">
    <source>
        <dbReference type="ARBA" id="ARBA00022737"/>
    </source>
</evidence>
<dbReference type="CDD" id="cd05008">
    <property type="entry name" value="SIS_GlmS_GlmD_1"/>
    <property type="match status" value="1"/>
</dbReference>
<organism evidence="14 16">
    <name type="scientific">Lactococcus lactis subsp. lactis</name>
    <name type="common">Streptococcus lactis</name>
    <dbReference type="NCBI Taxonomy" id="1360"/>
    <lineage>
        <taxon>Bacteria</taxon>
        <taxon>Bacillati</taxon>
        <taxon>Bacillota</taxon>
        <taxon>Bacilli</taxon>
        <taxon>Lactobacillales</taxon>
        <taxon>Streptococcaceae</taxon>
        <taxon>Lactococcus</taxon>
    </lineage>
</organism>
<dbReference type="Pfam" id="PF13522">
    <property type="entry name" value="GATase_6"/>
    <property type="match status" value="1"/>
</dbReference>
<evidence type="ECO:0000256" key="5">
    <source>
        <dbReference type="ARBA" id="ARBA00022490"/>
    </source>
</evidence>
<dbReference type="InterPro" id="IPR001347">
    <property type="entry name" value="SIS_dom"/>
</dbReference>
<dbReference type="NCBIfam" id="TIGR01135">
    <property type="entry name" value="glmS"/>
    <property type="match status" value="1"/>
</dbReference>
<evidence type="ECO:0000256" key="9">
    <source>
        <dbReference type="ARBA" id="ARBA00022962"/>
    </source>
</evidence>
<dbReference type="GO" id="GO:0006002">
    <property type="term" value="P:fructose 6-phosphate metabolic process"/>
    <property type="evidence" value="ECO:0007669"/>
    <property type="project" value="TreeGrafter"/>
</dbReference>
<dbReference type="FunFam" id="3.60.20.10:FF:000006">
    <property type="entry name" value="Glutamine--fructose-6-phosphate aminotransferase [isomerizing]"/>
    <property type="match status" value="1"/>
</dbReference>
<dbReference type="Proteomes" id="UP000052991">
    <property type="component" value="Unassembled WGS sequence"/>
</dbReference>
<dbReference type="GO" id="GO:0004360">
    <property type="term" value="F:glutamine-fructose-6-phosphate transaminase (isomerizing) activity"/>
    <property type="evidence" value="ECO:0007669"/>
    <property type="project" value="UniProtKB-UniRule"/>
</dbReference>
<protein>
    <recommendedName>
        <fullName evidence="4 10">Glutamine--fructose-6-phosphate aminotransferase [isomerizing]</fullName>
        <ecNumber evidence="3 10">2.6.1.16</ecNumber>
    </recommendedName>
    <alternativeName>
        <fullName evidence="10">D-fructose-6-phosphate amidotransferase</fullName>
    </alternativeName>
    <alternativeName>
        <fullName evidence="10">GFAT</fullName>
    </alternativeName>
    <alternativeName>
        <fullName evidence="10">Glucosamine-6-phosphate synthase</fullName>
    </alternativeName>
    <alternativeName>
        <fullName evidence="10">Hexosephosphate aminotransferase</fullName>
    </alternativeName>
    <alternativeName>
        <fullName evidence="10">L-glutamine--D-fructose-6-phosphate amidotransferase</fullName>
    </alternativeName>
</protein>
<keyword evidence="8" id="KW-0677">Repeat</keyword>
<comment type="subunit">
    <text evidence="10">Homodimer.</text>
</comment>
<evidence type="ECO:0000313" key="17">
    <source>
        <dbReference type="Proteomes" id="UP000192085"/>
    </source>
</evidence>
<evidence type="ECO:0000256" key="1">
    <source>
        <dbReference type="ARBA" id="ARBA00001031"/>
    </source>
</evidence>
<dbReference type="SMR" id="A0A0V8AW44"/>
<gene>
    <name evidence="10 15" type="primary">glmS</name>
    <name evidence="15" type="ORF">LL223_1084</name>
    <name evidence="13" type="ORF">LL275_1088</name>
    <name evidence="14" type="ORF">N42_1090</name>
</gene>
<sequence length="605" mass="65612">MCGIVGVVGSKNATDILMQGLEKLEYRGYDSAGIFVNGQETAAKLVKSVGRIADLRGKLGIDVSGTAGIGHTRWATHGKPTEDNAHPHTSTSGRFILVHNGVIENFVELKNEFLMNDTFKGQTDTEIAVHLIAKFAEEEGLSTLEAFKKALSLIQGSYAFALMDSEDAEVIYVAKNKSPLLIGLGEGYNMVCSDAMAMIRETSEFMEIHDKELVVLTKDNVTVMDYEGNVLSRESYTAELDLSDIGKGTYPFYMLKEIDEQPAVMRKLIATYANEDGTMKVDQDIIKGIQEADRIYIIAAGTSYHAGFGAKMMLESLTNTPVELGLASEWGYDMPLLSQKPFFIFLSQSGETADSRQVLVKVNELGLPSLTVTNVPGSTLSREATYTMLIGAGPEIAVASTKAYTGQIATLAFLAKAVGEAEGEVKAKEFDLVKELSLVAQSIEATLSEKDEIAAIVADLLPTTRNAFYIGRKQDYYVAMEASLKLKEISYIQCEGFAAGELKHGTISLIEKGTPVLALISNNEEVAAHTRGNVMETVARGASAITIVEEGVAREDDTIVVNQVHPYLSAISMVIPTQLIAYYASMQRGLDVDKPRNLAKAVTVE</sequence>
<dbReference type="FunFam" id="3.40.50.10490:FF:000022">
    <property type="entry name" value="Glutamine--fructose-6-phosphate aminotransferase [isomerizing]"/>
    <property type="match status" value="1"/>
</dbReference>
<dbReference type="SUPFAM" id="SSF53697">
    <property type="entry name" value="SIS domain"/>
    <property type="match status" value="1"/>
</dbReference>
<dbReference type="Gene3D" id="3.60.20.10">
    <property type="entry name" value="Glutamine Phosphoribosylpyrophosphate, subunit 1, domain 1"/>
    <property type="match status" value="1"/>
</dbReference>
<evidence type="ECO:0000313" key="16">
    <source>
        <dbReference type="Proteomes" id="UP000052991"/>
    </source>
</evidence>
<dbReference type="PANTHER" id="PTHR10937">
    <property type="entry name" value="GLUCOSAMINE--FRUCTOSE-6-PHOSPHATE AMINOTRANSFERASE, ISOMERIZING"/>
    <property type="match status" value="1"/>
</dbReference>
<evidence type="ECO:0000256" key="3">
    <source>
        <dbReference type="ARBA" id="ARBA00012916"/>
    </source>
</evidence>
<dbReference type="EMBL" id="CP015897">
    <property type="protein sequence ID" value="ARD98718.1"/>
    <property type="molecule type" value="Genomic_DNA"/>
</dbReference>
<evidence type="ECO:0000256" key="10">
    <source>
        <dbReference type="HAMAP-Rule" id="MF_00164"/>
    </source>
</evidence>
<dbReference type="AlphaFoldDB" id="A0A0V8AW44"/>
<dbReference type="HAMAP" id="MF_00164">
    <property type="entry name" value="GlmS"/>
    <property type="match status" value="1"/>
</dbReference>
<dbReference type="PATRIC" id="fig|1360.112.peg.126"/>
<comment type="subcellular location">
    <subcellularLocation>
        <location evidence="2 10">Cytoplasm</location>
    </subcellularLocation>
</comment>
<evidence type="ECO:0000313" key="14">
    <source>
        <dbReference type="EMBL" id="KSU27511.1"/>
    </source>
</evidence>